<dbReference type="PANTHER" id="PTHR21043">
    <property type="entry name" value="IOJAP SUPERFAMILY ORTHOLOG"/>
    <property type="match status" value="1"/>
</dbReference>
<dbReference type="Proteomes" id="UP000239549">
    <property type="component" value="Unassembled WGS sequence"/>
</dbReference>
<dbReference type="OrthoDB" id="9793681at2"/>
<comment type="similarity">
    <text evidence="1 2">Belongs to the Iojap/RsfS family.</text>
</comment>
<keyword evidence="4" id="KW-1185">Reference proteome</keyword>
<dbReference type="GO" id="GO:0017148">
    <property type="term" value="P:negative regulation of translation"/>
    <property type="evidence" value="ECO:0007669"/>
    <property type="project" value="UniProtKB-UniRule"/>
</dbReference>
<dbReference type="RefSeq" id="WP_104370575.1">
    <property type="nucleotide sequence ID" value="NZ_BFAV01000016.1"/>
</dbReference>
<comment type="subcellular location">
    <subcellularLocation>
        <location evidence="2">Cytoplasm</location>
    </subcellularLocation>
</comment>
<comment type="caution">
    <text evidence="3">The sequence shown here is derived from an EMBL/GenBank/DDBJ whole genome shotgun (WGS) entry which is preliminary data.</text>
</comment>
<gene>
    <name evidence="2" type="primary">rsfS</name>
    <name evidence="3" type="ORF">DCCM_0167</name>
</gene>
<comment type="subunit">
    <text evidence="2">Interacts with ribosomal protein uL14 (rplN).</text>
</comment>
<evidence type="ECO:0000256" key="2">
    <source>
        <dbReference type="HAMAP-Rule" id="MF_01477"/>
    </source>
</evidence>
<reference evidence="4" key="1">
    <citation type="submission" date="2018-02" db="EMBL/GenBank/DDBJ databases">
        <title>Genome sequence of Desulfocucumis palustris strain NAW-5.</title>
        <authorList>
            <person name="Watanabe M."/>
            <person name="Kojima H."/>
            <person name="Fukui M."/>
        </authorList>
    </citation>
    <scope>NUCLEOTIDE SEQUENCE [LARGE SCALE GENOMIC DNA]</scope>
    <source>
        <strain evidence="4">NAW-5</strain>
    </source>
</reference>
<dbReference type="GO" id="GO:0042256">
    <property type="term" value="P:cytosolic ribosome assembly"/>
    <property type="evidence" value="ECO:0007669"/>
    <property type="project" value="UniProtKB-UniRule"/>
</dbReference>
<dbReference type="EMBL" id="BFAV01000016">
    <property type="protein sequence ID" value="GBF31977.1"/>
    <property type="molecule type" value="Genomic_DNA"/>
</dbReference>
<dbReference type="GO" id="GO:0090071">
    <property type="term" value="P:negative regulation of ribosome biogenesis"/>
    <property type="evidence" value="ECO:0007669"/>
    <property type="project" value="UniProtKB-UniRule"/>
</dbReference>
<name>A0A2L2X728_9FIRM</name>
<dbReference type="PANTHER" id="PTHR21043:SF0">
    <property type="entry name" value="MITOCHONDRIAL ASSEMBLY OF RIBOSOMAL LARGE SUBUNIT PROTEIN 1"/>
    <property type="match status" value="1"/>
</dbReference>
<comment type="function">
    <text evidence="2">Functions as a ribosomal silencing factor. Interacts with ribosomal protein uL14 (rplN), blocking formation of intersubunit bridge B8. Prevents association of the 30S and 50S ribosomal subunits and the formation of functional ribosomes, thus repressing translation.</text>
</comment>
<dbReference type="NCBIfam" id="TIGR00090">
    <property type="entry name" value="rsfS_iojap_ybeB"/>
    <property type="match status" value="1"/>
</dbReference>
<dbReference type="AlphaFoldDB" id="A0A2L2X728"/>
<evidence type="ECO:0000313" key="3">
    <source>
        <dbReference type="EMBL" id="GBF31977.1"/>
    </source>
</evidence>
<dbReference type="GO" id="GO:0005737">
    <property type="term" value="C:cytoplasm"/>
    <property type="evidence" value="ECO:0007669"/>
    <property type="project" value="UniProtKB-SubCell"/>
</dbReference>
<evidence type="ECO:0000256" key="1">
    <source>
        <dbReference type="ARBA" id="ARBA00010574"/>
    </source>
</evidence>
<organism evidence="3 4">
    <name type="scientific">Desulfocucumis palustris</name>
    <dbReference type="NCBI Taxonomy" id="1898651"/>
    <lineage>
        <taxon>Bacteria</taxon>
        <taxon>Bacillati</taxon>
        <taxon>Bacillota</taxon>
        <taxon>Clostridia</taxon>
        <taxon>Eubacteriales</taxon>
        <taxon>Desulfocucumaceae</taxon>
        <taxon>Desulfocucumis</taxon>
    </lineage>
</organism>
<dbReference type="Gene3D" id="3.30.460.10">
    <property type="entry name" value="Beta Polymerase, domain 2"/>
    <property type="match status" value="1"/>
</dbReference>
<keyword evidence="2" id="KW-0810">Translation regulation</keyword>
<dbReference type="InterPro" id="IPR043519">
    <property type="entry name" value="NT_sf"/>
</dbReference>
<accession>A0A2L2X728</accession>
<keyword evidence="2" id="KW-0963">Cytoplasm</keyword>
<dbReference type="InterPro" id="IPR004394">
    <property type="entry name" value="Iojap/RsfS/C7orf30"/>
</dbReference>
<proteinExistence type="inferred from homology"/>
<protein>
    <recommendedName>
        <fullName evidence="2">Ribosomal silencing factor RsfS</fullName>
    </recommendedName>
</protein>
<dbReference type="SUPFAM" id="SSF81301">
    <property type="entry name" value="Nucleotidyltransferase"/>
    <property type="match status" value="1"/>
</dbReference>
<keyword evidence="2" id="KW-0678">Repressor</keyword>
<evidence type="ECO:0000313" key="4">
    <source>
        <dbReference type="Proteomes" id="UP000239549"/>
    </source>
</evidence>
<dbReference type="GO" id="GO:0043023">
    <property type="term" value="F:ribosomal large subunit binding"/>
    <property type="evidence" value="ECO:0007669"/>
    <property type="project" value="TreeGrafter"/>
</dbReference>
<sequence length="118" mass="13301">MSLDPQTLAGIAVQVAEDKKAYDITMLDISKISIIADYFIICSGRSSIHVQSIADGIMETLEEDFALKPRKEGMKEGRWVLLDYGDVVVHVFQDDERHFYNLERLWGDAPVVEMSAGH</sequence>
<dbReference type="HAMAP" id="MF_01477">
    <property type="entry name" value="Iojap_RsfS"/>
    <property type="match status" value="1"/>
</dbReference>
<dbReference type="Pfam" id="PF02410">
    <property type="entry name" value="RsfS"/>
    <property type="match status" value="1"/>
</dbReference>